<dbReference type="Pfam" id="PF00005">
    <property type="entry name" value="ABC_tran"/>
    <property type="match status" value="1"/>
</dbReference>
<evidence type="ECO:0000256" key="7">
    <source>
        <dbReference type="ARBA" id="ARBA00023136"/>
    </source>
</evidence>
<dbReference type="PROSITE" id="PS50893">
    <property type="entry name" value="ABC_TRANSPORTER_2"/>
    <property type="match status" value="1"/>
</dbReference>
<feature type="transmembrane region" description="Helical" evidence="8">
    <location>
        <begin position="158"/>
        <end position="177"/>
    </location>
</feature>
<keyword evidence="3 8" id="KW-0812">Transmembrane</keyword>
<evidence type="ECO:0000256" key="6">
    <source>
        <dbReference type="ARBA" id="ARBA00022989"/>
    </source>
</evidence>
<dbReference type="Gene3D" id="1.20.1560.10">
    <property type="entry name" value="ABC transporter type 1, transmembrane domain"/>
    <property type="match status" value="1"/>
</dbReference>
<evidence type="ECO:0000256" key="8">
    <source>
        <dbReference type="SAM" id="Phobius"/>
    </source>
</evidence>
<gene>
    <name evidence="11" type="ORF">AKJ17_01365</name>
</gene>
<dbReference type="InterPro" id="IPR036640">
    <property type="entry name" value="ABC1_TM_sf"/>
</dbReference>
<dbReference type="GO" id="GO:0016887">
    <property type="term" value="F:ATP hydrolysis activity"/>
    <property type="evidence" value="ECO:0007669"/>
    <property type="project" value="InterPro"/>
</dbReference>
<dbReference type="PANTHER" id="PTHR11384">
    <property type="entry name" value="ATP-BINDING CASSETTE, SUB-FAMILY D MEMBER"/>
    <property type="match status" value="1"/>
</dbReference>
<dbReference type="InterPro" id="IPR003439">
    <property type="entry name" value="ABC_transporter-like_ATP-bd"/>
</dbReference>
<feature type="transmembrane region" description="Helical" evidence="8">
    <location>
        <begin position="33"/>
        <end position="58"/>
    </location>
</feature>
<evidence type="ECO:0000256" key="1">
    <source>
        <dbReference type="ARBA" id="ARBA00004651"/>
    </source>
</evidence>
<evidence type="ECO:0000256" key="2">
    <source>
        <dbReference type="ARBA" id="ARBA00022448"/>
    </source>
</evidence>
<accession>A0A0M0HUE1</accession>
<keyword evidence="12" id="KW-1185">Reference proteome</keyword>
<evidence type="ECO:0000313" key="12">
    <source>
        <dbReference type="Proteomes" id="UP000037515"/>
    </source>
</evidence>
<evidence type="ECO:0000259" key="10">
    <source>
        <dbReference type="PROSITE" id="PS50929"/>
    </source>
</evidence>
<feature type="domain" description="ABC transporter" evidence="9">
    <location>
        <begin position="356"/>
        <end position="566"/>
    </location>
</feature>
<dbReference type="Pfam" id="PF06472">
    <property type="entry name" value="ABC_membrane_2"/>
    <property type="match status" value="1"/>
</dbReference>
<feature type="transmembrane region" description="Helical" evidence="8">
    <location>
        <begin position="189"/>
        <end position="209"/>
    </location>
</feature>
<comment type="subcellular location">
    <subcellularLocation>
        <location evidence="1">Cell membrane</location>
        <topology evidence="1">Multi-pass membrane protein</topology>
    </subcellularLocation>
</comment>
<name>A0A0M0HUE1_VIBNE</name>
<sequence length="568" mass="65234">MSNPSPLALRDKSFLAQVWSLAHPYWRSNEKHIAWLLLGLVVGLNYLIVEVAVLYSNWNRDFFNLMQNQEWQNFWNMLSQFVLIMAVYTFIDLAEEYLRRTLRIRWRRWLTHAFLQKWLGGKRLYRHQLAYPESDNPDQRISQDVKDFCDQTLSMGLGLLRTVTSLFSFVVILWNLSGSLSFEFAGSEWVIPGYMVWVAIVYSIIGTWLTHKIAKRLVPLNFEQEKSEADFRFHLMRVREHAESIAMQRGESAEQMRTQGLFGKVWDNWQQLTGMKMKYGAFTSGYNEVARIFPYLVASPRLMSGALQLGDMMQTATGFYRVQEAFSWFVDSYEQLADWRAVTDRLITFHCQLEKLPTTNPVQASHQPQWRDLDLYSPSQQSLLTQQSGAIMQSITIKGVSGGGKSTFIRSLAGLWPYHQGEISMPDDSECMFIPQKPYLPNSTLREILLYPAGNESTSDQQLVSALCDAGIESLSDKLNTVMNWQQSLSGGELQKVMLARALVQKPNWLFLDEAMSALDPESYHALKSTMADQLSETRVVEVSHREGNDSGTDEILLCPHTQSLKFS</sequence>
<dbReference type="InterPro" id="IPR017871">
    <property type="entry name" value="ABC_transporter-like_CS"/>
</dbReference>
<keyword evidence="2" id="KW-0813">Transport</keyword>
<dbReference type="GO" id="GO:0140359">
    <property type="term" value="F:ABC-type transporter activity"/>
    <property type="evidence" value="ECO:0007669"/>
    <property type="project" value="InterPro"/>
</dbReference>
<dbReference type="RefSeq" id="WP_053393987.1">
    <property type="nucleotide sequence ID" value="NZ_LHPJ01000001.1"/>
</dbReference>
<keyword evidence="6 8" id="KW-1133">Transmembrane helix</keyword>
<dbReference type="PATRIC" id="fig|693.5.peg.272"/>
<reference evidence="12" key="1">
    <citation type="submission" date="2015-08" db="EMBL/GenBank/DDBJ databases">
        <title>Vibrio galatheae sp. nov., a novel member of the Vibrionaceae family isolated from the Solomon Islands.</title>
        <authorList>
            <person name="Giubergia S."/>
            <person name="Machado H."/>
            <person name="Mateiu R.V."/>
            <person name="Gram L."/>
        </authorList>
    </citation>
    <scope>NUCLEOTIDE SEQUENCE [LARGE SCALE GENOMIC DNA]</scope>
    <source>
        <strain evidence="12">DSM 19584</strain>
    </source>
</reference>
<keyword evidence="7 8" id="KW-0472">Membrane</keyword>
<dbReference type="Proteomes" id="UP000037515">
    <property type="component" value="Unassembled WGS sequence"/>
</dbReference>
<feature type="domain" description="ABC transmembrane type-1" evidence="10">
    <location>
        <begin position="65"/>
        <end position="338"/>
    </location>
</feature>
<dbReference type="InterPro" id="IPR050835">
    <property type="entry name" value="ABC_transporter_sub-D"/>
</dbReference>
<dbReference type="OrthoDB" id="8233587at2"/>
<proteinExistence type="predicted"/>
<dbReference type="GO" id="GO:0005886">
    <property type="term" value="C:plasma membrane"/>
    <property type="evidence" value="ECO:0007669"/>
    <property type="project" value="UniProtKB-SubCell"/>
</dbReference>
<dbReference type="STRING" id="693.AKJ17_01365"/>
<feature type="transmembrane region" description="Helical" evidence="8">
    <location>
        <begin position="78"/>
        <end position="98"/>
    </location>
</feature>
<dbReference type="GO" id="GO:0005524">
    <property type="term" value="F:ATP binding"/>
    <property type="evidence" value="ECO:0007669"/>
    <property type="project" value="UniProtKB-KW"/>
</dbReference>
<protein>
    <submittedName>
        <fullName evidence="11">ABC transporter</fullName>
    </submittedName>
</protein>
<evidence type="ECO:0000259" key="9">
    <source>
        <dbReference type="PROSITE" id="PS50893"/>
    </source>
</evidence>
<dbReference type="InterPro" id="IPR027417">
    <property type="entry name" value="P-loop_NTPase"/>
</dbReference>
<organism evidence="11 12">
    <name type="scientific">Vibrio nereis</name>
    <dbReference type="NCBI Taxonomy" id="693"/>
    <lineage>
        <taxon>Bacteria</taxon>
        <taxon>Pseudomonadati</taxon>
        <taxon>Pseudomonadota</taxon>
        <taxon>Gammaproteobacteria</taxon>
        <taxon>Vibrionales</taxon>
        <taxon>Vibrionaceae</taxon>
        <taxon>Vibrio</taxon>
    </lineage>
</organism>
<dbReference type="SUPFAM" id="SSF52540">
    <property type="entry name" value="P-loop containing nucleoside triphosphate hydrolases"/>
    <property type="match status" value="1"/>
</dbReference>
<evidence type="ECO:0000313" key="11">
    <source>
        <dbReference type="EMBL" id="KOO05472.1"/>
    </source>
</evidence>
<dbReference type="SUPFAM" id="SSF90123">
    <property type="entry name" value="ABC transporter transmembrane region"/>
    <property type="match status" value="1"/>
</dbReference>
<dbReference type="InterPro" id="IPR003593">
    <property type="entry name" value="AAA+_ATPase"/>
</dbReference>
<dbReference type="Gene3D" id="3.40.50.300">
    <property type="entry name" value="P-loop containing nucleotide triphosphate hydrolases"/>
    <property type="match status" value="1"/>
</dbReference>
<evidence type="ECO:0000256" key="5">
    <source>
        <dbReference type="ARBA" id="ARBA00022840"/>
    </source>
</evidence>
<evidence type="ECO:0000256" key="4">
    <source>
        <dbReference type="ARBA" id="ARBA00022741"/>
    </source>
</evidence>
<comment type="caution">
    <text evidence="11">The sequence shown here is derived from an EMBL/GenBank/DDBJ whole genome shotgun (WGS) entry which is preliminary data.</text>
</comment>
<dbReference type="EMBL" id="LHPJ01000001">
    <property type="protein sequence ID" value="KOO05472.1"/>
    <property type="molecule type" value="Genomic_DNA"/>
</dbReference>
<dbReference type="AlphaFoldDB" id="A0A0M0HUE1"/>
<dbReference type="InterPro" id="IPR011527">
    <property type="entry name" value="ABC1_TM_dom"/>
</dbReference>
<keyword evidence="4" id="KW-0547">Nucleotide-binding</keyword>
<dbReference type="PROSITE" id="PS50929">
    <property type="entry name" value="ABC_TM1F"/>
    <property type="match status" value="1"/>
</dbReference>
<evidence type="ECO:0000256" key="3">
    <source>
        <dbReference type="ARBA" id="ARBA00022692"/>
    </source>
</evidence>
<keyword evidence="5" id="KW-0067">ATP-binding</keyword>
<dbReference type="PROSITE" id="PS00211">
    <property type="entry name" value="ABC_TRANSPORTER_1"/>
    <property type="match status" value="1"/>
</dbReference>
<dbReference type="PANTHER" id="PTHR11384:SF59">
    <property type="entry name" value="LYSOSOMAL COBALAMIN TRANSPORTER ABCD4"/>
    <property type="match status" value="1"/>
</dbReference>
<dbReference type="SMART" id="SM00382">
    <property type="entry name" value="AAA"/>
    <property type="match status" value="1"/>
</dbReference>